<dbReference type="PANTHER" id="PTHR21228">
    <property type="entry name" value="FAST LEU-RICH DOMAIN-CONTAINING"/>
    <property type="match status" value="1"/>
</dbReference>
<name>C5M0H6_PERM5</name>
<protein>
    <recommendedName>
        <fullName evidence="3">RAP domain-containing protein</fullName>
    </recommendedName>
</protein>
<dbReference type="EMBL" id="GG687104">
    <property type="protein sequence ID" value="EEQ97511.1"/>
    <property type="molecule type" value="Genomic_DNA"/>
</dbReference>
<evidence type="ECO:0000313" key="2">
    <source>
        <dbReference type="Proteomes" id="UP000007800"/>
    </source>
</evidence>
<dbReference type="InterPro" id="IPR050870">
    <property type="entry name" value="FAST_kinase"/>
</dbReference>
<dbReference type="GeneID" id="9055178"/>
<evidence type="ECO:0000313" key="1">
    <source>
        <dbReference type="EMBL" id="EEQ97511.1"/>
    </source>
</evidence>
<dbReference type="GO" id="GO:0003723">
    <property type="term" value="F:RNA binding"/>
    <property type="evidence" value="ECO:0007669"/>
    <property type="project" value="TreeGrafter"/>
</dbReference>
<dbReference type="GO" id="GO:0000963">
    <property type="term" value="P:mitochondrial RNA processing"/>
    <property type="evidence" value="ECO:0007669"/>
    <property type="project" value="TreeGrafter"/>
</dbReference>
<keyword evidence="2" id="KW-1185">Reference proteome</keyword>
<gene>
    <name evidence="1" type="ORF">Pmar_PMAR004016</name>
</gene>
<accession>C5M0H6</accession>
<reference evidence="1 2" key="1">
    <citation type="submission" date="2008-07" db="EMBL/GenBank/DDBJ databases">
        <authorList>
            <person name="El-Sayed N."/>
            <person name="Caler E."/>
            <person name="Inman J."/>
            <person name="Amedeo P."/>
            <person name="Hass B."/>
            <person name="Wortman J."/>
        </authorList>
    </citation>
    <scope>NUCLEOTIDE SEQUENCE [LARGE SCALE GENOMIC DNA]</scope>
    <source>
        <strain evidence="2">ATCC 50983 / TXsc</strain>
    </source>
</reference>
<evidence type="ECO:0008006" key="3">
    <source>
        <dbReference type="Google" id="ProtNLM"/>
    </source>
</evidence>
<dbReference type="AlphaFoldDB" id="C5M0H6"/>
<dbReference type="RefSeq" id="XP_002764794.1">
    <property type="nucleotide sequence ID" value="XM_002764748.1"/>
</dbReference>
<dbReference type="OrthoDB" id="2019031at2759"/>
<dbReference type="Proteomes" id="UP000007800">
    <property type="component" value="Unassembled WGS sequence"/>
</dbReference>
<dbReference type="PANTHER" id="PTHR21228:SF40">
    <property type="entry name" value="LD45607P"/>
    <property type="match status" value="1"/>
</dbReference>
<proteinExistence type="predicted"/>
<sequence length="663" mass="73555">MDKADEVPREQIQQLLANTSWAAAKLEAAKMSSDSIDRTDLNEKIYRFIGQMDSRHLSSVLWSIASAQNWPVDSEVFSRITRSLLDIPRPLHHQELANTLWALARAPERFRPESREVAIALMTKYVDRADPKFRFSDQHSANILWAIAKLEIDPTMARGVIDICIASIMETCGEYRPHSLSLSAWSLATLGIHPEVVDRIIVEASARRLRDFESQQIAHVVWAGGTLLSAWSLDGLPERLAVTIDKAKPQNVANVMWGLARSGPPLNSKLVRFAQAHMETSSKAYLPVDLSSMLWSLGTMTNRGDPSEGLESLVSTIYTKMKSQMASEWSARHIASATWGIATLATNGIGRNEALPLLEDMAALAGRAEVGSFTDQEGAGMFMWALAKVEIRPTNRVRNVMHEFAEHFKGRARVSRANTLSLAAWSVSALKFKDEELLRVAIESVKTDASANYADFTAILHAAAIMQSELMPPAVVGALWDKCGVMTAPDTQLAICGWSLTALDLGRGLYSDKINAIADRLTAVDLTKLNQAARKLARTVLYVSGRVVNLPRERLDLRSSQAHQNWVGALRKYGVHGVQSEFEVIPGMFIDIALPAEKVAIEVQGDSHYLADLSTGQRIDTTGNTKLKRQMVEVKNWILIEVPVMRHMPTKQDIDKFLKPFLM</sequence>
<dbReference type="InParanoid" id="C5M0H6"/>
<dbReference type="GO" id="GO:0005759">
    <property type="term" value="C:mitochondrial matrix"/>
    <property type="evidence" value="ECO:0007669"/>
    <property type="project" value="TreeGrafter"/>
</dbReference>
<dbReference type="GO" id="GO:0035770">
    <property type="term" value="C:ribonucleoprotein granule"/>
    <property type="evidence" value="ECO:0007669"/>
    <property type="project" value="TreeGrafter"/>
</dbReference>
<dbReference type="GO" id="GO:0044528">
    <property type="term" value="P:regulation of mitochondrial mRNA stability"/>
    <property type="evidence" value="ECO:0007669"/>
    <property type="project" value="TreeGrafter"/>
</dbReference>
<organism evidence="2">
    <name type="scientific">Perkinsus marinus (strain ATCC 50983 / TXsc)</name>
    <dbReference type="NCBI Taxonomy" id="423536"/>
    <lineage>
        <taxon>Eukaryota</taxon>
        <taxon>Sar</taxon>
        <taxon>Alveolata</taxon>
        <taxon>Perkinsozoa</taxon>
        <taxon>Perkinsea</taxon>
        <taxon>Perkinsida</taxon>
        <taxon>Perkinsidae</taxon>
        <taxon>Perkinsus</taxon>
    </lineage>
</organism>